<evidence type="ECO:0000256" key="2">
    <source>
        <dbReference type="ARBA" id="ARBA00022908"/>
    </source>
</evidence>
<dbReference type="InterPro" id="IPR050090">
    <property type="entry name" value="Tyrosine_recombinase_XerCD"/>
</dbReference>
<dbReference type="eggNOG" id="COG0582">
    <property type="taxonomic scope" value="Bacteria"/>
</dbReference>
<evidence type="ECO:0000259" key="5">
    <source>
        <dbReference type="PROSITE" id="PS51898"/>
    </source>
</evidence>
<organism evidence="6 7">
    <name type="scientific">Mesorhizobium japonicum (strain LMG 29417 / CECT 9101 / MAFF 303099)</name>
    <name type="common">Mesorhizobium loti (strain MAFF 303099)</name>
    <dbReference type="NCBI Taxonomy" id="266835"/>
    <lineage>
        <taxon>Bacteria</taxon>
        <taxon>Pseudomonadati</taxon>
        <taxon>Pseudomonadota</taxon>
        <taxon>Alphaproteobacteria</taxon>
        <taxon>Hyphomicrobiales</taxon>
        <taxon>Phyllobacteriaceae</taxon>
        <taxon>Mesorhizobium</taxon>
    </lineage>
</organism>
<dbReference type="PATRIC" id="fig|266835.9.peg.4955"/>
<keyword evidence="4" id="KW-0233">DNA recombination</keyword>
<keyword evidence="3" id="KW-0238">DNA-binding</keyword>
<dbReference type="GO" id="GO:0003677">
    <property type="term" value="F:DNA binding"/>
    <property type="evidence" value="ECO:0007669"/>
    <property type="project" value="UniProtKB-KW"/>
</dbReference>
<evidence type="ECO:0000256" key="4">
    <source>
        <dbReference type="ARBA" id="ARBA00023172"/>
    </source>
</evidence>
<evidence type="ECO:0000313" key="7">
    <source>
        <dbReference type="Proteomes" id="UP000000552"/>
    </source>
</evidence>
<evidence type="ECO:0000256" key="1">
    <source>
        <dbReference type="ARBA" id="ARBA00008857"/>
    </source>
</evidence>
<dbReference type="GO" id="GO:0006310">
    <property type="term" value="P:DNA recombination"/>
    <property type="evidence" value="ECO:0007669"/>
    <property type="project" value="UniProtKB-KW"/>
</dbReference>
<dbReference type="InterPro" id="IPR011010">
    <property type="entry name" value="DNA_brk_join_enz"/>
</dbReference>
<comment type="similarity">
    <text evidence="1">Belongs to the 'phage' integrase family.</text>
</comment>
<dbReference type="PANTHER" id="PTHR30349:SF41">
    <property type="entry name" value="INTEGRASE_RECOMBINASE PROTEIN MJ0367-RELATED"/>
    <property type="match status" value="1"/>
</dbReference>
<gene>
    <name evidence="6" type="ordered locus">mll6230</name>
</gene>
<dbReference type="InterPro" id="IPR002104">
    <property type="entry name" value="Integrase_catalytic"/>
</dbReference>
<reference evidence="6 7" key="1">
    <citation type="journal article" date="2000" name="DNA Res.">
        <title>Complete genome structure of the nitrogen-fixing symbiotic bacterium Mesorhizobium loti.</title>
        <authorList>
            <person name="Kaneko T."/>
            <person name="Nakamura Y."/>
            <person name="Sato S."/>
            <person name="Asamizu E."/>
            <person name="Kato T."/>
            <person name="Sasamoto S."/>
            <person name="Watanabe A."/>
            <person name="Idesawa K."/>
            <person name="Ishikawa A."/>
            <person name="Kawashima K."/>
            <person name="Kimura T."/>
            <person name="Kishida Y."/>
            <person name="Kiyokawa C."/>
            <person name="Kohara M."/>
            <person name="Matsumoto M."/>
            <person name="Matsuno A."/>
            <person name="Mochizuki Y."/>
            <person name="Nakayama S."/>
            <person name="Nakazaki N."/>
            <person name="Shimpo S."/>
            <person name="Sugimoto M."/>
            <person name="Takeuchi C."/>
            <person name="Yamada M."/>
            <person name="Tabata S."/>
        </authorList>
    </citation>
    <scope>NUCLEOTIDE SEQUENCE [LARGE SCALE GENOMIC DNA]</scope>
    <source>
        <strain evidence="7">LMG 29417 / CECT 9101 / MAFF 303099</strain>
    </source>
</reference>
<name>Q989Y8_RHILO</name>
<evidence type="ECO:0000313" key="6">
    <source>
        <dbReference type="EMBL" id="BAB52556.1"/>
    </source>
</evidence>
<evidence type="ECO:0000256" key="3">
    <source>
        <dbReference type="ARBA" id="ARBA00023125"/>
    </source>
</evidence>
<dbReference type="Gene3D" id="1.10.443.10">
    <property type="entry name" value="Intergrase catalytic core"/>
    <property type="match status" value="1"/>
</dbReference>
<dbReference type="InterPro" id="IPR013762">
    <property type="entry name" value="Integrase-like_cat_sf"/>
</dbReference>
<dbReference type="Proteomes" id="UP000000552">
    <property type="component" value="Chromosome"/>
</dbReference>
<dbReference type="GO" id="GO:0015074">
    <property type="term" value="P:DNA integration"/>
    <property type="evidence" value="ECO:0007669"/>
    <property type="project" value="UniProtKB-KW"/>
</dbReference>
<sequence length="232" mass="26369">MIAHLRAFLRYCGDHGEAAGGLHVIDMPRVYRGELPPRAMDWTMVRRLLASIRRRAARDWRDYAILHLMAYYGLRPSEVATLRLDSIDWKARTLRVEQRKTRSVLVLPLAGRTLRLLHRYLQVGRPDSVLPQLFLRIRSPIKPLKHYGVITVFTYRAQKSGLSLGGVSSYSLRHAFAMRLLRRGVDVKAIGDLLGHRSLEATCVYLRADVDMLRKVALPVPGIMVVEGGDHA</sequence>
<keyword evidence="2" id="KW-0229">DNA integration</keyword>
<dbReference type="PROSITE" id="PS51898">
    <property type="entry name" value="TYR_RECOMBINASE"/>
    <property type="match status" value="1"/>
</dbReference>
<dbReference type="PANTHER" id="PTHR30349">
    <property type="entry name" value="PHAGE INTEGRASE-RELATED"/>
    <property type="match status" value="1"/>
</dbReference>
<protein>
    <submittedName>
        <fullName evidence="6">Integrase/recombinase</fullName>
    </submittedName>
</protein>
<dbReference type="Pfam" id="PF00589">
    <property type="entry name" value="Phage_integrase"/>
    <property type="match status" value="1"/>
</dbReference>
<dbReference type="SUPFAM" id="SSF56349">
    <property type="entry name" value="DNA breaking-rejoining enzymes"/>
    <property type="match status" value="1"/>
</dbReference>
<feature type="domain" description="Tyr recombinase" evidence="5">
    <location>
        <begin position="35"/>
        <end position="218"/>
    </location>
</feature>
<dbReference type="AlphaFoldDB" id="Q989Y8"/>
<dbReference type="KEGG" id="mlo:mll6230"/>
<accession>Q989Y8</accession>
<dbReference type="EMBL" id="BA000012">
    <property type="protein sequence ID" value="BAB52556.1"/>
    <property type="molecule type" value="Genomic_DNA"/>
</dbReference>
<proteinExistence type="inferred from homology"/>
<dbReference type="HOGENOM" id="CLU_027562_23_2_5"/>